<dbReference type="PATRIC" id="fig|1121865.3.peg.525"/>
<accession>S1NUN7</accession>
<keyword evidence="1" id="KW-0812">Transmembrane</keyword>
<dbReference type="RefSeq" id="WP_016182695.1">
    <property type="nucleotide sequence ID" value="NZ_JXKI01000014.1"/>
</dbReference>
<comment type="caution">
    <text evidence="2">The sequence shown here is derived from an EMBL/GenBank/DDBJ whole genome shotgun (WGS) entry which is preliminary data.</text>
</comment>
<name>S1NUN7_9ENTE</name>
<keyword evidence="3" id="KW-1185">Reference proteome</keyword>
<dbReference type="EMBL" id="ASWJ01000004">
    <property type="protein sequence ID" value="EOW84634.1"/>
    <property type="molecule type" value="Genomic_DNA"/>
</dbReference>
<protein>
    <submittedName>
        <fullName evidence="2">Uncharacterized protein</fullName>
    </submittedName>
</protein>
<dbReference type="eggNOG" id="ENOG5032R2F">
    <property type="taxonomic scope" value="Bacteria"/>
</dbReference>
<keyword evidence="1" id="KW-1133">Transmembrane helix</keyword>
<evidence type="ECO:0000313" key="2">
    <source>
        <dbReference type="EMBL" id="EOW84634.1"/>
    </source>
</evidence>
<evidence type="ECO:0000313" key="3">
    <source>
        <dbReference type="Proteomes" id="UP000014113"/>
    </source>
</evidence>
<evidence type="ECO:0000256" key="1">
    <source>
        <dbReference type="SAM" id="Phobius"/>
    </source>
</evidence>
<organism evidence="2 3">
    <name type="scientific">Enterococcus columbae DSM 7374 = ATCC 51263</name>
    <dbReference type="NCBI Taxonomy" id="1121865"/>
    <lineage>
        <taxon>Bacteria</taxon>
        <taxon>Bacillati</taxon>
        <taxon>Bacillota</taxon>
        <taxon>Bacilli</taxon>
        <taxon>Lactobacillales</taxon>
        <taxon>Enterococcaceae</taxon>
        <taxon>Enterococcus</taxon>
    </lineage>
</organism>
<proteinExistence type="predicted"/>
<reference evidence="2 3" key="1">
    <citation type="submission" date="2013-03" db="EMBL/GenBank/DDBJ databases">
        <title>The Genome Sequence of Enterococcus columbae ATCC_51263 (PacBio/Illumina hybrid assembly).</title>
        <authorList>
            <consortium name="The Broad Institute Genomics Platform"/>
            <consortium name="The Broad Institute Genome Sequencing Center for Infectious Disease"/>
            <person name="Earl A."/>
            <person name="Russ C."/>
            <person name="Gilmore M."/>
            <person name="Surin D."/>
            <person name="Walker B."/>
            <person name="Young S."/>
            <person name="Zeng Q."/>
            <person name="Gargeya S."/>
            <person name="Fitzgerald M."/>
            <person name="Haas B."/>
            <person name="Abouelleil A."/>
            <person name="Allen A.W."/>
            <person name="Alvarado L."/>
            <person name="Arachchi H.M."/>
            <person name="Berlin A.M."/>
            <person name="Chapman S.B."/>
            <person name="Gainer-Dewar J."/>
            <person name="Goldberg J."/>
            <person name="Griggs A."/>
            <person name="Gujja S."/>
            <person name="Hansen M."/>
            <person name="Howarth C."/>
            <person name="Imamovic A."/>
            <person name="Ireland A."/>
            <person name="Larimer J."/>
            <person name="McCowan C."/>
            <person name="Murphy C."/>
            <person name="Pearson M."/>
            <person name="Poon T.W."/>
            <person name="Priest M."/>
            <person name="Roberts A."/>
            <person name="Saif S."/>
            <person name="Shea T."/>
            <person name="Sisk P."/>
            <person name="Sykes S."/>
            <person name="Wortman J."/>
            <person name="Nusbaum C."/>
            <person name="Birren B."/>
        </authorList>
    </citation>
    <scope>NUCLEOTIDE SEQUENCE [LARGE SCALE GENOMIC DNA]</scope>
    <source>
        <strain evidence="2 3">ATCC 51263</strain>
    </source>
</reference>
<dbReference type="OrthoDB" id="1701846at2"/>
<gene>
    <name evidence="2" type="ORF">I568_01130</name>
</gene>
<sequence length="133" mass="14734">MKQILQWLIGVLLATILFGSILLGNFIYLTKYKMTTIDRSISPNGVYTLEFKSVGEPDWPFGDSHAQIILKKGQAVIDKTKIAIANDGKNLNKANCSVDWKQAYVIVTISGEEQAEQAVTLHFEEKTSAGKTD</sequence>
<feature type="transmembrane region" description="Helical" evidence="1">
    <location>
        <begin position="6"/>
        <end position="29"/>
    </location>
</feature>
<dbReference type="AlphaFoldDB" id="S1NUN7"/>
<keyword evidence="1" id="KW-0472">Membrane</keyword>
<dbReference type="Proteomes" id="UP000014113">
    <property type="component" value="Unassembled WGS sequence"/>
</dbReference>